<evidence type="ECO:0000313" key="1">
    <source>
        <dbReference type="EMBL" id="GAL85469.1"/>
    </source>
</evidence>
<dbReference type="InterPro" id="IPR006439">
    <property type="entry name" value="HAD-SF_hydro_IA"/>
</dbReference>
<dbReference type="InterPro" id="IPR023214">
    <property type="entry name" value="HAD_sf"/>
</dbReference>
<accession>A0A098LG80</accession>
<comment type="caution">
    <text evidence="1">The sequence shown here is derived from an EMBL/GenBank/DDBJ whole genome shotgun (WGS) entry which is preliminary data.</text>
</comment>
<dbReference type="PANTHER" id="PTHR43611:SF3">
    <property type="entry name" value="FLAVIN MONONUCLEOTIDE HYDROLASE 1, CHLOROPLATIC"/>
    <property type="match status" value="1"/>
</dbReference>
<keyword evidence="1" id="KW-0378">Hydrolase</keyword>
<dbReference type="Pfam" id="PF00702">
    <property type="entry name" value="Hydrolase"/>
    <property type="match status" value="1"/>
</dbReference>
<dbReference type="STRING" id="153721.MYP_2698"/>
<dbReference type="Gene3D" id="3.40.50.1000">
    <property type="entry name" value="HAD superfamily/HAD-like"/>
    <property type="match status" value="1"/>
</dbReference>
<name>A0A098LG80_9BACT</name>
<keyword evidence="2" id="KW-1185">Reference proteome</keyword>
<dbReference type="RefSeq" id="WP_052430181.1">
    <property type="nucleotide sequence ID" value="NZ_BBLT01000005.1"/>
</dbReference>
<gene>
    <name evidence="1" type="ORF">MYP_2698</name>
</gene>
<dbReference type="eggNOG" id="COG1011">
    <property type="taxonomic scope" value="Bacteria"/>
</dbReference>
<dbReference type="PANTHER" id="PTHR43611">
    <property type="entry name" value="ALPHA-D-GLUCOSE 1-PHOSPHATE PHOSPHATASE"/>
    <property type="match status" value="1"/>
</dbReference>
<dbReference type="PRINTS" id="PR00413">
    <property type="entry name" value="HADHALOGNASE"/>
</dbReference>
<proteinExistence type="predicted"/>
<dbReference type="Gene3D" id="1.10.150.240">
    <property type="entry name" value="Putative phosphatase, domain 2"/>
    <property type="match status" value="1"/>
</dbReference>
<dbReference type="GO" id="GO:0016787">
    <property type="term" value="F:hydrolase activity"/>
    <property type="evidence" value="ECO:0007669"/>
    <property type="project" value="UniProtKB-KW"/>
</dbReference>
<reference evidence="1 2" key="1">
    <citation type="submission" date="2014-09" db="EMBL/GenBank/DDBJ databases">
        <title>Sporocytophaga myxococcoides PG-01 genome sequencing.</title>
        <authorList>
            <person name="Liu L."/>
            <person name="Gao P.J."/>
            <person name="Chen G.J."/>
            <person name="Wang L.S."/>
        </authorList>
    </citation>
    <scope>NUCLEOTIDE SEQUENCE [LARGE SCALE GENOMIC DNA]</scope>
    <source>
        <strain evidence="1 2">PG-01</strain>
    </source>
</reference>
<dbReference type="AlphaFoldDB" id="A0A098LG80"/>
<protein>
    <submittedName>
        <fullName evidence="1">Haloacid dehalogenase domain-containing protein hydrolase</fullName>
    </submittedName>
</protein>
<organism evidence="1 2">
    <name type="scientific">Sporocytophaga myxococcoides</name>
    <dbReference type="NCBI Taxonomy" id="153721"/>
    <lineage>
        <taxon>Bacteria</taxon>
        <taxon>Pseudomonadati</taxon>
        <taxon>Bacteroidota</taxon>
        <taxon>Cytophagia</taxon>
        <taxon>Cytophagales</taxon>
        <taxon>Cytophagaceae</taxon>
        <taxon>Sporocytophaga</taxon>
    </lineage>
</organism>
<dbReference type="EMBL" id="BBLT01000005">
    <property type="protein sequence ID" value="GAL85469.1"/>
    <property type="molecule type" value="Genomic_DNA"/>
</dbReference>
<sequence>MNDSDFLKLMQQSQPVIKTIFVDIGGVLLSNSWDGKCVKDSINYFGIEGDEVLFRHSEVASLYYCGKFSLDEYIKYVVFFTDRNFGCDEYKDFVFGQSKANEDMIKYIKFLRGHFRLKIVALNNEGRELNEFRIKKFKLHELVDSFISSSYLKLCKPDPEFYRIALDISGSDASEVLYIEERELMTAIAGKLGIKSILHSNYKNTRKEVEKLGFYLPEETLFG</sequence>
<dbReference type="InterPro" id="IPR036412">
    <property type="entry name" value="HAD-like_sf"/>
</dbReference>
<dbReference type="OrthoDB" id="9797415at2"/>
<dbReference type="InterPro" id="IPR023198">
    <property type="entry name" value="PGP-like_dom2"/>
</dbReference>
<dbReference type="Proteomes" id="UP000030185">
    <property type="component" value="Unassembled WGS sequence"/>
</dbReference>
<dbReference type="SUPFAM" id="SSF56784">
    <property type="entry name" value="HAD-like"/>
    <property type="match status" value="1"/>
</dbReference>
<evidence type="ECO:0000313" key="2">
    <source>
        <dbReference type="Proteomes" id="UP000030185"/>
    </source>
</evidence>